<organism evidence="3 4">
    <name type="scientific">Romanomermis culicivorax</name>
    <name type="common">Nematode worm</name>
    <dbReference type="NCBI Taxonomy" id="13658"/>
    <lineage>
        <taxon>Eukaryota</taxon>
        <taxon>Metazoa</taxon>
        <taxon>Ecdysozoa</taxon>
        <taxon>Nematoda</taxon>
        <taxon>Enoplea</taxon>
        <taxon>Dorylaimia</taxon>
        <taxon>Mermithida</taxon>
        <taxon>Mermithoidea</taxon>
        <taxon>Mermithidae</taxon>
        <taxon>Romanomermis</taxon>
    </lineage>
</organism>
<keyword evidence="2" id="KW-0472">Membrane</keyword>
<keyword evidence="2" id="KW-0812">Transmembrane</keyword>
<evidence type="ECO:0000256" key="1">
    <source>
        <dbReference type="SAM" id="MobiDB-lite"/>
    </source>
</evidence>
<proteinExistence type="predicted"/>
<evidence type="ECO:0000313" key="3">
    <source>
        <dbReference type="Proteomes" id="UP000887565"/>
    </source>
</evidence>
<protein>
    <submittedName>
        <fullName evidence="4">Uncharacterized protein</fullName>
    </submittedName>
</protein>
<reference evidence="4" key="1">
    <citation type="submission" date="2022-11" db="UniProtKB">
        <authorList>
            <consortium name="WormBaseParasite"/>
        </authorList>
    </citation>
    <scope>IDENTIFICATION</scope>
</reference>
<feature type="compositionally biased region" description="Low complexity" evidence="1">
    <location>
        <begin position="28"/>
        <end position="48"/>
    </location>
</feature>
<evidence type="ECO:0000313" key="4">
    <source>
        <dbReference type="WBParaSite" id="nRc.2.0.1.t30734-RA"/>
    </source>
</evidence>
<feature type="region of interest" description="Disordered" evidence="1">
    <location>
        <begin position="28"/>
        <end position="76"/>
    </location>
</feature>
<dbReference type="WBParaSite" id="nRc.2.0.1.t30734-RA">
    <property type="protein sequence ID" value="nRc.2.0.1.t30734-RA"/>
    <property type="gene ID" value="nRc.2.0.1.g30734"/>
</dbReference>
<name>A0A915JXI4_ROMCU</name>
<keyword evidence="2" id="KW-1133">Transmembrane helix</keyword>
<accession>A0A915JXI4</accession>
<dbReference type="AlphaFoldDB" id="A0A915JXI4"/>
<feature type="transmembrane region" description="Helical" evidence="2">
    <location>
        <begin position="102"/>
        <end position="124"/>
    </location>
</feature>
<keyword evidence="3" id="KW-1185">Reference proteome</keyword>
<evidence type="ECO:0000256" key="2">
    <source>
        <dbReference type="SAM" id="Phobius"/>
    </source>
</evidence>
<sequence>MASKSRVSGIKQGLPSVAAKSAAAKSAAAKSVSVKPDQAVKNNSSISGKSKKASTDFSSKKSGAKSDSGDKSGKNVDAGGVQLDAVKAEHEKTLKEERAQRCWLCAVIVVCILIACLLMGVILVDKYSSKKSGPTFSLEFDGKPSSDAAHMGQTPDQAEGHLLWDIECTVACVLFENLGLKTFPPDVIPKDGPLPNLTEVCMKIVEPHGCFYHKKYYPDDCSKTKCNSIIIDLLEDEL</sequence>
<dbReference type="Proteomes" id="UP000887565">
    <property type="component" value="Unplaced"/>
</dbReference>